<feature type="compositionally biased region" description="Basic and acidic residues" evidence="1">
    <location>
        <begin position="637"/>
        <end position="647"/>
    </location>
</feature>
<evidence type="ECO:0000256" key="1">
    <source>
        <dbReference type="SAM" id="MobiDB-lite"/>
    </source>
</evidence>
<dbReference type="PANTHER" id="PTHR36723:SF1">
    <property type="entry name" value="F22C12.19"/>
    <property type="match status" value="1"/>
</dbReference>
<feature type="compositionally biased region" description="Polar residues" evidence="1">
    <location>
        <begin position="168"/>
        <end position="180"/>
    </location>
</feature>
<feature type="compositionally biased region" description="Low complexity" evidence="1">
    <location>
        <begin position="623"/>
        <end position="636"/>
    </location>
</feature>
<accession>A0A6P4AGZ8</accession>
<proteinExistence type="predicted"/>
<name>A0A6P4AGZ8_ZIZJJ</name>
<dbReference type="KEGG" id="zju:107430212"/>
<gene>
    <name evidence="3" type="primary">LOC107430212</name>
</gene>
<dbReference type="RefSeq" id="XP_015896509.3">
    <property type="nucleotide sequence ID" value="XM_016041023.4"/>
</dbReference>
<dbReference type="PANTHER" id="PTHR36723">
    <property type="entry name" value="F22C12.19"/>
    <property type="match status" value="1"/>
</dbReference>
<evidence type="ECO:0000313" key="2">
    <source>
        <dbReference type="Proteomes" id="UP001652623"/>
    </source>
</evidence>
<feature type="region of interest" description="Disordered" evidence="1">
    <location>
        <begin position="119"/>
        <end position="148"/>
    </location>
</feature>
<dbReference type="Proteomes" id="UP001652623">
    <property type="component" value="Chromosome 6"/>
</dbReference>
<organism evidence="2 3">
    <name type="scientific">Ziziphus jujuba</name>
    <name type="common">Chinese jujube</name>
    <name type="synonym">Ziziphus sativa</name>
    <dbReference type="NCBI Taxonomy" id="326968"/>
    <lineage>
        <taxon>Eukaryota</taxon>
        <taxon>Viridiplantae</taxon>
        <taxon>Streptophyta</taxon>
        <taxon>Embryophyta</taxon>
        <taxon>Tracheophyta</taxon>
        <taxon>Spermatophyta</taxon>
        <taxon>Magnoliopsida</taxon>
        <taxon>eudicotyledons</taxon>
        <taxon>Gunneridae</taxon>
        <taxon>Pentapetalae</taxon>
        <taxon>rosids</taxon>
        <taxon>fabids</taxon>
        <taxon>Rosales</taxon>
        <taxon>Rhamnaceae</taxon>
        <taxon>Paliureae</taxon>
        <taxon>Ziziphus</taxon>
    </lineage>
</organism>
<feature type="region of interest" description="Disordered" evidence="1">
    <location>
        <begin position="168"/>
        <end position="187"/>
    </location>
</feature>
<dbReference type="GeneID" id="107430212"/>
<feature type="region of interest" description="Disordered" evidence="1">
    <location>
        <begin position="565"/>
        <end position="588"/>
    </location>
</feature>
<sequence length="684" mass="74836">MDAVELPFPVDVAAAPKLIGSEGIVRAGVSVKELEACESDSVSVLVSPSVQRCSTDAAFAMNAPESASWDKLIDTDTSKHITRMPGKQGEGLSGHHHGRARNGILLIPKAEAVLLERKAGKVSRNNTPSSKRPRTAQLQDPTSLVGDNGIKDVSHKLGSCPIKCTSSEKTQNAKQKNTFNGKRGDKRSLKVPVKTRYDSFSMKVGLANFSSASGGSNFFGLYGLKSDNHDVTKLLDDPPLNELLDGNYKCPILSKDKGKKAANVNENFQHLVRRACSILQHPRSDQCQNGAENDSCSNKKMPAWLPSSVSVEASGVNDDIGVPSVLDMCTSNEDCHIKRETLANPLDLPLYQPKDILQRLALPPPKDLDSLLLDAAKPGLSSKNTPDLRSGKQISRRPSLPSFSWSHTSSGHCRTSSDVVKLSTNKGTCQGRWLRIGTKIARSFHTGTNTFTDLDLLAYDNSLVPSGLKMACPGNKISTPISIDLPHHEKELSSSATCSKGSLVTLECEGKANYSEDGIVAERSPSVLAAAQTLYHMATNPYRQNPNGMVRWPKKSSQKAMKARRLKSNEKTEQLSATTSVFGSDNPARNADEIMLSKKPKLSNIDNKRDLSHFNYTRKEPLRWSTPRSSRSSPNKSVRDSMADMRHSTTNFLKQSYMMPPPPVRDKGSNSQKLRKLLPTEWKR</sequence>
<dbReference type="InParanoid" id="A0A6P4AGZ8"/>
<reference evidence="3" key="1">
    <citation type="submission" date="2025-08" db="UniProtKB">
        <authorList>
            <consortium name="RefSeq"/>
        </authorList>
    </citation>
    <scope>IDENTIFICATION</scope>
    <source>
        <tissue evidence="3">Seedling</tissue>
    </source>
</reference>
<dbReference type="FunCoup" id="A0A6P4AGZ8">
    <property type="interactions" value="1390"/>
</dbReference>
<evidence type="ECO:0000313" key="3">
    <source>
        <dbReference type="RefSeq" id="XP_015896509.3"/>
    </source>
</evidence>
<feature type="compositionally biased region" description="Polar residues" evidence="1">
    <location>
        <begin position="574"/>
        <end position="583"/>
    </location>
</feature>
<protein>
    <submittedName>
        <fullName evidence="3">Uncharacterized protein LOC107430212 isoform X1</fullName>
    </submittedName>
</protein>
<keyword evidence="2" id="KW-1185">Reference proteome</keyword>
<feature type="region of interest" description="Disordered" evidence="1">
    <location>
        <begin position="379"/>
        <end position="414"/>
    </location>
</feature>
<feature type="compositionally biased region" description="Polar residues" evidence="1">
    <location>
        <begin position="401"/>
        <end position="414"/>
    </location>
</feature>
<feature type="region of interest" description="Disordered" evidence="1">
    <location>
        <begin position="621"/>
        <end position="684"/>
    </location>
</feature>
<dbReference type="AlphaFoldDB" id="A0A6P4AGZ8"/>
<feature type="compositionally biased region" description="Polar residues" evidence="1">
    <location>
        <begin position="123"/>
        <end position="142"/>
    </location>
</feature>